<evidence type="ECO:0000313" key="15">
    <source>
        <dbReference type="Proteomes" id="UP000694568"/>
    </source>
</evidence>
<dbReference type="SMART" id="SM00129">
    <property type="entry name" value="KISc"/>
    <property type="match status" value="1"/>
</dbReference>
<dbReference type="InterPro" id="IPR019821">
    <property type="entry name" value="Kinesin_motor_CS"/>
</dbReference>
<dbReference type="GO" id="GO:0008017">
    <property type="term" value="F:microtubule binding"/>
    <property type="evidence" value="ECO:0007669"/>
    <property type="project" value="InterPro"/>
</dbReference>
<dbReference type="CDD" id="cd01369">
    <property type="entry name" value="KISc_KHC_KIF5"/>
    <property type="match status" value="1"/>
</dbReference>
<dbReference type="GO" id="GO:0007292">
    <property type="term" value="P:female gamete generation"/>
    <property type="evidence" value="ECO:0007669"/>
    <property type="project" value="UniProtKB-ARBA"/>
</dbReference>
<evidence type="ECO:0000256" key="11">
    <source>
        <dbReference type="SAM" id="Coils"/>
    </source>
</evidence>
<dbReference type="AlphaFoldDB" id="A0A8D0A649"/>
<dbReference type="PROSITE" id="PS00411">
    <property type="entry name" value="KINESIN_MOTOR_1"/>
    <property type="match status" value="1"/>
</dbReference>
<dbReference type="InterPro" id="IPR027640">
    <property type="entry name" value="Kinesin-like_fam"/>
</dbReference>
<organism evidence="14 15">
    <name type="scientific">Sander lucioperca</name>
    <name type="common">Pike-perch</name>
    <name type="synonym">Perca lucioperca</name>
    <dbReference type="NCBI Taxonomy" id="283035"/>
    <lineage>
        <taxon>Eukaryota</taxon>
        <taxon>Metazoa</taxon>
        <taxon>Chordata</taxon>
        <taxon>Craniata</taxon>
        <taxon>Vertebrata</taxon>
        <taxon>Euteleostomi</taxon>
        <taxon>Actinopterygii</taxon>
        <taxon>Neopterygii</taxon>
        <taxon>Teleostei</taxon>
        <taxon>Neoteleostei</taxon>
        <taxon>Acanthomorphata</taxon>
        <taxon>Eupercaria</taxon>
        <taxon>Perciformes</taxon>
        <taxon>Percoidei</taxon>
        <taxon>Percidae</taxon>
        <taxon>Luciopercinae</taxon>
        <taxon>Sander</taxon>
    </lineage>
</organism>
<dbReference type="GeneTree" id="ENSGT00940000159439"/>
<evidence type="ECO:0000256" key="6">
    <source>
        <dbReference type="ARBA" id="ARBA00023054"/>
    </source>
</evidence>
<dbReference type="Proteomes" id="UP000694568">
    <property type="component" value="Unplaced"/>
</dbReference>
<dbReference type="GO" id="GO:0032991">
    <property type="term" value="C:protein-containing complex"/>
    <property type="evidence" value="ECO:0007669"/>
    <property type="project" value="UniProtKB-ARBA"/>
</dbReference>
<dbReference type="PRINTS" id="PR00380">
    <property type="entry name" value="KINESINHEAVY"/>
</dbReference>
<dbReference type="GO" id="GO:0005874">
    <property type="term" value="C:microtubule"/>
    <property type="evidence" value="ECO:0007669"/>
    <property type="project" value="UniProtKB-KW"/>
</dbReference>
<keyword evidence="5 9" id="KW-0067">ATP-binding</keyword>
<dbReference type="GO" id="GO:0003777">
    <property type="term" value="F:microtubule motor activity"/>
    <property type="evidence" value="ECO:0007669"/>
    <property type="project" value="InterPro"/>
</dbReference>
<dbReference type="InterPro" id="IPR027417">
    <property type="entry name" value="P-loop_NTPase"/>
</dbReference>
<keyword evidence="2" id="KW-0963">Cytoplasm</keyword>
<feature type="coiled-coil region" evidence="11">
    <location>
        <begin position="670"/>
        <end position="749"/>
    </location>
</feature>
<feature type="coiled-coil region" evidence="11">
    <location>
        <begin position="328"/>
        <end position="369"/>
    </location>
</feature>
<keyword evidence="15" id="KW-1185">Reference proteome</keyword>
<comment type="subcellular location">
    <subcellularLocation>
        <location evidence="1">Cytoplasm</location>
        <location evidence="1">Cytoskeleton</location>
    </subcellularLocation>
</comment>
<feature type="coiled-coil region" evidence="11">
    <location>
        <begin position="398"/>
        <end position="471"/>
    </location>
</feature>
<feature type="binding site" evidence="9">
    <location>
        <begin position="86"/>
        <end position="93"/>
    </location>
    <ligand>
        <name>ATP</name>
        <dbReference type="ChEBI" id="CHEBI:30616"/>
    </ligand>
</feature>
<evidence type="ECO:0000256" key="10">
    <source>
        <dbReference type="RuleBase" id="RU000394"/>
    </source>
</evidence>
<evidence type="ECO:0000256" key="2">
    <source>
        <dbReference type="ARBA" id="ARBA00022490"/>
    </source>
</evidence>
<dbReference type="PROSITE" id="PS50067">
    <property type="entry name" value="KINESIN_MOTOR_2"/>
    <property type="match status" value="1"/>
</dbReference>
<evidence type="ECO:0000256" key="5">
    <source>
        <dbReference type="ARBA" id="ARBA00022840"/>
    </source>
</evidence>
<evidence type="ECO:0000256" key="9">
    <source>
        <dbReference type="PROSITE-ProRule" id="PRU00283"/>
    </source>
</evidence>
<feature type="coiled-coil region" evidence="11">
    <location>
        <begin position="783"/>
        <end position="845"/>
    </location>
</feature>
<reference evidence="14" key="1">
    <citation type="submission" date="2025-08" db="UniProtKB">
        <authorList>
            <consortium name="Ensembl"/>
        </authorList>
    </citation>
    <scope>IDENTIFICATION</scope>
</reference>
<dbReference type="InterPro" id="IPR001752">
    <property type="entry name" value="Kinesin_motor_dom"/>
</dbReference>
<dbReference type="Ensembl" id="ENSSLUT00000047955.1">
    <property type="protein sequence ID" value="ENSSLUP00000046522.1"/>
    <property type="gene ID" value="ENSSLUG00000019081.1"/>
</dbReference>
<dbReference type="GO" id="GO:0098957">
    <property type="term" value="P:anterograde axonal transport of mitochondrion"/>
    <property type="evidence" value="ECO:0007669"/>
    <property type="project" value="UniProtKB-ARBA"/>
</dbReference>
<keyword evidence="3 10" id="KW-0493">Microtubule</keyword>
<evidence type="ECO:0000256" key="3">
    <source>
        <dbReference type="ARBA" id="ARBA00022701"/>
    </source>
</evidence>
<keyword evidence="4 9" id="KW-0547">Nucleotide-binding</keyword>
<dbReference type="Gene3D" id="3.40.850.10">
    <property type="entry name" value="Kinesin motor domain"/>
    <property type="match status" value="1"/>
</dbReference>
<dbReference type="GO" id="GO:1904115">
    <property type="term" value="C:axon cytoplasm"/>
    <property type="evidence" value="ECO:0007669"/>
    <property type="project" value="GOC"/>
</dbReference>
<accession>A0A8D0A649</accession>
<feature type="compositionally biased region" description="Polar residues" evidence="12">
    <location>
        <begin position="938"/>
        <end position="947"/>
    </location>
</feature>
<keyword evidence="6 11" id="KW-0175">Coiled coil</keyword>
<gene>
    <name evidence="14" type="primary">kif5ab</name>
</gene>
<evidence type="ECO:0000313" key="14">
    <source>
        <dbReference type="Ensembl" id="ENSSLUP00000046522.1"/>
    </source>
</evidence>
<feature type="compositionally biased region" description="Basic and acidic residues" evidence="12">
    <location>
        <begin position="948"/>
        <end position="965"/>
    </location>
</feature>
<dbReference type="InterPro" id="IPR059182">
    <property type="entry name" value="Khc_C"/>
</dbReference>
<dbReference type="GO" id="GO:0048489">
    <property type="term" value="P:synaptic vesicle transport"/>
    <property type="evidence" value="ECO:0007669"/>
    <property type="project" value="UniProtKB-ARBA"/>
</dbReference>
<evidence type="ECO:0000256" key="7">
    <source>
        <dbReference type="ARBA" id="ARBA00023175"/>
    </source>
</evidence>
<dbReference type="Gene3D" id="6.10.250.1590">
    <property type="match status" value="1"/>
</dbReference>
<dbReference type="SUPFAM" id="SSF52540">
    <property type="entry name" value="P-loop containing nucleoside triphosphate hydrolases"/>
    <property type="match status" value="1"/>
</dbReference>
<feature type="domain" description="Kinesin motor" evidence="13">
    <location>
        <begin position="9"/>
        <end position="323"/>
    </location>
</feature>
<reference evidence="14" key="2">
    <citation type="submission" date="2025-09" db="UniProtKB">
        <authorList>
            <consortium name="Ensembl"/>
        </authorList>
    </citation>
    <scope>IDENTIFICATION</scope>
</reference>
<name>A0A8D0A649_SANLU</name>
<evidence type="ECO:0000259" key="13">
    <source>
        <dbReference type="PROSITE" id="PS50067"/>
    </source>
</evidence>
<dbReference type="FunFam" id="3.40.850.10:FF:000067">
    <property type="entry name" value="Kinesin-like protein"/>
    <property type="match status" value="1"/>
</dbReference>
<feature type="region of interest" description="Disordered" evidence="12">
    <location>
        <begin position="919"/>
        <end position="965"/>
    </location>
</feature>
<keyword evidence="8" id="KW-0206">Cytoskeleton</keyword>
<evidence type="ECO:0000256" key="4">
    <source>
        <dbReference type="ARBA" id="ARBA00022741"/>
    </source>
</evidence>
<dbReference type="PANTHER" id="PTHR47968">
    <property type="entry name" value="CENTROMERE PROTEIN E"/>
    <property type="match status" value="1"/>
</dbReference>
<dbReference type="GO" id="GO:0030951">
    <property type="term" value="P:establishment or maintenance of microtubule cytoskeleton polarity"/>
    <property type="evidence" value="ECO:0007669"/>
    <property type="project" value="UniProtKB-ARBA"/>
</dbReference>
<feature type="coiled-coil region" evidence="11">
    <location>
        <begin position="610"/>
        <end position="637"/>
    </location>
</feature>
<dbReference type="GO" id="GO:0007097">
    <property type="term" value="P:nuclear migration"/>
    <property type="evidence" value="ECO:0007669"/>
    <property type="project" value="UniProtKB-ARBA"/>
</dbReference>
<dbReference type="GO" id="GO:0005524">
    <property type="term" value="F:ATP binding"/>
    <property type="evidence" value="ECO:0007669"/>
    <property type="project" value="UniProtKB-UniRule"/>
</dbReference>
<dbReference type="CDD" id="cd23649">
    <property type="entry name" value="Khc_CBD_cc"/>
    <property type="match status" value="1"/>
</dbReference>
<comment type="similarity">
    <text evidence="9 10">Belongs to the TRAFAC class myosin-kinesin ATPase superfamily. Kinesin family.</text>
</comment>
<protein>
    <recommendedName>
        <fullName evidence="10">Kinesin-like protein</fullName>
    </recommendedName>
</protein>
<dbReference type="Pfam" id="PF00225">
    <property type="entry name" value="Kinesin"/>
    <property type="match status" value="1"/>
</dbReference>
<dbReference type="InterPro" id="IPR036961">
    <property type="entry name" value="Kinesin_motor_dom_sf"/>
</dbReference>
<proteinExistence type="inferred from homology"/>
<sequence>MADANAECNIKVLCRFRPLNKSEIIRGDKFIPIFQGEDTVILGGKSYVFDQVFPTNTTQIQVYNTCAKQIVKDVLGGYNGTIFAYGQTSSGKTHTMEGNLHDPQGMGIIPRIAEDIFEHIFAMDENLEFHIKVGVIFHICLFMCVTKTNLSVHEDKHRVPYVKGCTERFVTSPEEVMDVIDEGKANRHVAVTNMNEHSSRSHSIFLINIKQENVETEQKLCGKLYLVDLAGSEKVSKTGAEGSVLDEAKNINKSLSALGNVISALAEGTKSHVPYRDSKMTRILQDSLGGNCRTTMFICCSPSSYNDTETKSTLMFGQRAKTIRNTVSVNLELTAEQWKKKYEKEKEKNRSLKETVQRLEAELNRWRNGTTHTDITLAADKNIEYLSLLPGKNCDDEINHQSQMVEKLKEQMLNQEELLASSRGDSEKVQSELGRLQTENECAKAEVKEVLQALEELAVNYDQKSLEVEEKSVQNKLLAEELAKKMAHLMGLEAELSRIQEVSSHQRKRIAEILNALMRDLSEFSTIVGNRDIKLPMEITGAIEEEFTVARLYISKIKSEVKSMVKRCRHLENLQMDCHRKMEETGRELSSCHLLISQHEAKIRSLTDYMHNVELKRRKLEESYDSLSEELAKLQAQESMSQVTIGENMSSVQDSCYIKRALEQQMESHRESHSKQLGRLRDEMNEKQKIIDDLTDCNQKQQLELEQLHCDFERLRSQEHHKTRQLEELTFLHERHEQSKRDLKGLEETVARELYTLHNLRKLFVQDLTSRVRKMEPDDSGGYMTQKQKISFLENNLDQLTKVHKQLVRDNADLRCELPKLEKRLRSTAERVKALEGALKEAKEGAMKDRHRYQQEVERIKDVMRARNPFRRPHAAQIAKPVRAGHYSACSPTNPFFIRGNGDHPIAFYKADFHNSNNQHAAAPAAPATPEGEPRLPETNSKQNSPTKHLDSQNNESHDNNAQDM</sequence>
<evidence type="ECO:0000256" key="12">
    <source>
        <dbReference type="SAM" id="MobiDB-lite"/>
    </source>
</evidence>
<evidence type="ECO:0000256" key="8">
    <source>
        <dbReference type="ARBA" id="ARBA00023212"/>
    </source>
</evidence>
<dbReference type="PANTHER" id="PTHR47968:SF36">
    <property type="entry name" value="KINESIN HEAVY CHAIN ISOFORM X1"/>
    <property type="match status" value="1"/>
</dbReference>
<evidence type="ECO:0000256" key="1">
    <source>
        <dbReference type="ARBA" id="ARBA00004245"/>
    </source>
</evidence>
<keyword evidence="7 9" id="KW-0505">Motor protein</keyword>